<proteinExistence type="predicted"/>
<dbReference type="SUPFAM" id="SSF81296">
    <property type="entry name" value="E set domains"/>
    <property type="match status" value="1"/>
</dbReference>
<feature type="chain" id="PRO_5001862182" evidence="2">
    <location>
        <begin position="28"/>
        <end position="162"/>
    </location>
</feature>
<dbReference type="eggNOG" id="COG3397">
    <property type="taxonomic scope" value="Bacteria"/>
</dbReference>
<feature type="domain" description="Chitin-binding type-4" evidence="3">
    <location>
        <begin position="28"/>
        <end position="156"/>
    </location>
</feature>
<sequence>MKFSQPKATALAVASLCALGYSSVASSHGYMEYPPARQEICAQDGGYWGAQDGSQIPNAACRAAFLESGWFPFVQKPEFAKLVSNYRDQAAVEKAVPDGSLCAASDKKKIGMDVASADWQKTAITLDPNGQLKVLYRAETPHNPSFWEFYLTKPGLIMPLKY</sequence>
<accession>A0A090R1M0</accession>
<dbReference type="Pfam" id="PF03067">
    <property type="entry name" value="LPMO_10"/>
    <property type="match status" value="1"/>
</dbReference>
<dbReference type="CDD" id="cd21177">
    <property type="entry name" value="LPMO_AA10"/>
    <property type="match status" value="1"/>
</dbReference>
<dbReference type="PANTHER" id="PTHR34823:SF1">
    <property type="entry name" value="CHITIN-BINDING TYPE-4 DOMAIN-CONTAINING PROTEIN"/>
    <property type="match status" value="1"/>
</dbReference>
<dbReference type="InterPro" id="IPR004302">
    <property type="entry name" value="Cellulose/chitin-bd_N"/>
</dbReference>
<dbReference type="InterPro" id="IPR051024">
    <property type="entry name" value="GlcNAc_Chitin_IntDeg"/>
</dbReference>
<dbReference type="AlphaFoldDB" id="A0A090R1M0"/>
<evidence type="ECO:0000313" key="4">
    <source>
        <dbReference type="EMBL" id="GAL09021.1"/>
    </source>
</evidence>
<dbReference type="Gene3D" id="2.70.50.50">
    <property type="entry name" value="chitin-binding protein cbp21"/>
    <property type="match status" value="1"/>
</dbReference>
<feature type="signal peptide" evidence="2">
    <location>
        <begin position="1"/>
        <end position="27"/>
    </location>
</feature>
<keyword evidence="1 2" id="KW-0732">Signal</keyword>
<dbReference type="PANTHER" id="PTHR34823">
    <property type="entry name" value="GLCNAC-BINDING PROTEIN A"/>
    <property type="match status" value="1"/>
</dbReference>
<reference evidence="4 5" key="1">
    <citation type="journal article" date="2014" name="Genome Announc.">
        <title>Draft Genome Sequences of Two Vibrionaceae Species, Vibrio ponticus C121 and Photobacterium aphoticum C119, Isolated as Coral Reef Microbiota.</title>
        <authorList>
            <person name="Al-saari N."/>
            <person name="Meirelles P.M."/>
            <person name="Mino S."/>
            <person name="Suda W."/>
            <person name="Oshima K."/>
            <person name="Hattori M."/>
            <person name="Ohkuma M."/>
            <person name="Thompson F.L."/>
            <person name="Gomez-Gil B."/>
            <person name="Sawabe T."/>
            <person name="Sawabe T."/>
        </authorList>
    </citation>
    <scope>NUCLEOTIDE SEQUENCE [LARGE SCALE GENOMIC DNA]</scope>
    <source>
        <strain evidence="4 5">JCM 19237</strain>
    </source>
</reference>
<protein>
    <submittedName>
        <fullName evidence="4">Spindolin-related protein</fullName>
    </submittedName>
</protein>
<evidence type="ECO:0000256" key="2">
    <source>
        <dbReference type="SAM" id="SignalP"/>
    </source>
</evidence>
<organism evidence="4 5">
    <name type="scientific">Photobacterium aphoticum</name>
    <dbReference type="NCBI Taxonomy" id="754436"/>
    <lineage>
        <taxon>Bacteria</taxon>
        <taxon>Pseudomonadati</taxon>
        <taxon>Pseudomonadota</taxon>
        <taxon>Gammaproteobacteria</taxon>
        <taxon>Vibrionales</taxon>
        <taxon>Vibrionaceae</taxon>
        <taxon>Photobacterium</taxon>
    </lineage>
</organism>
<evidence type="ECO:0000313" key="5">
    <source>
        <dbReference type="Proteomes" id="UP000029227"/>
    </source>
</evidence>
<name>A0A090R1M0_9GAMM</name>
<dbReference type="InterPro" id="IPR014756">
    <property type="entry name" value="Ig_E-set"/>
</dbReference>
<dbReference type="Proteomes" id="UP000029227">
    <property type="component" value="Unassembled WGS sequence"/>
</dbReference>
<evidence type="ECO:0000259" key="3">
    <source>
        <dbReference type="Pfam" id="PF03067"/>
    </source>
</evidence>
<evidence type="ECO:0000256" key="1">
    <source>
        <dbReference type="ARBA" id="ARBA00022729"/>
    </source>
</evidence>
<gene>
    <name evidence="4" type="ORF">JCM19237_6744</name>
</gene>
<comment type="caution">
    <text evidence="4">The sequence shown here is derived from an EMBL/GenBank/DDBJ whole genome shotgun (WGS) entry which is preliminary data.</text>
</comment>
<dbReference type="EMBL" id="BBMN01000044">
    <property type="protein sequence ID" value="GAL09021.1"/>
    <property type="molecule type" value="Genomic_DNA"/>
</dbReference>
<dbReference type="STRING" id="754436.JCM19237_6744"/>